<dbReference type="RefSeq" id="WP_091487572.1">
    <property type="nucleotide sequence ID" value="NZ_BJUX01000011.1"/>
</dbReference>
<dbReference type="Proteomes" id="UP000198548">
    <property type="component" value="Unassembled WGS sequence"/>
</dbReference>
<keyword evidence="1" id="KW-1133">Transmembrane helix</keyword>
<keyword evidence="1" id="KW-0812">Transmembrane</keyword>
<evidence type="ECO:0000313" key="4">
    <source>
        <dbReference type="Proteomes" id="UP000198548"/>
    </source>
</evidence>
<dbReference type="AlphaFoldDB" id="A0A1H7SS38"/>
<evidence type="ECO:0000313" key="3">
    <source>
        <dbReference type="EMBL" id="SEL75460.1"/>
    </source>
</evidence>
<proteinExistence type="predicted"/>
<evidence type="ECO:0000313" key="5">
    <source>
        <dbReference type="Proteomes" id="UP000321425"/>
    </source>
</evidence>
<reference evidence="2 5" key="2">
    <citation type="submission" date="2019-07" db="EMBL/GenBank/DDBJ databases">
        <title>Whole genome shotgun sequence of Alkalibacterium putridalgicola NBRC 103243.</title>
        <authorList>
            <person name="Hosoyama A."/>
            <person name="Uohara A."/>
            <person name="Ohji S."/>
            <person name="Ichikawa N."/>
        </authorList>
    </citation>
    <scope>NUCLEOTIDE SEQUENCE [LARGE SCALE GENOMIC DNA]</scope>
    <source>
        <strain evidence="2 5">NBRC 103243</strain>
    </source>
</reference>
<sequence>MKKFFTYAGKSAALLFSFILAAIALFMLGVVISLLMNEPKQAEEEASVEPVEEQSEYIDAYNVLDNERGVVVWPDTESGEKGKVLYIRNGTSFQFFGRSGDDIHEYHHVMNEISETMSKEVVKE</sequence>
<keyword evidence="5" id="KW-1185">Reference proteome</keyword>
<protein>
    <submittedName>
        <fullName evidence="3">Uncharacterized protein</fullName>
    </submittedName>
</protein>
<accession>A0A1H7SS38</accession>
<name>A0A1H7SS38_9LACT</name>
<reference evidence="3 4" key="1">
    <citation type="submission" date="2016-10" db="EMBL/GenBank/DDBJ databases">
        <authorList>
            <person name="de Groot N.N."/>
        </authorList>
    </citation>
    <scope>NUCLEOTIDE SEQUENCE [LARGE SCALE GENOMIC DNA]</scope>
    <source>
        <strain evidence="3 4">DSM 19182</strain>
    </source>
</reference>
<dbReference type="Proteomes" id="UP000321425">
    <property type="component" value="Unassembled WGS sequence"/>
</dbReference>
<gene>
    <name evidence="2" type="ORF">APU01nite_11900</name>
    <name evidence="3" type="ORF">SAMN04488100_10958</name>
</gene>
<dbReference type="EMBL" id="FOBL01000009">
    <property type="protein sequence ID" value="SEL75460.1"/>
    <property type="molecule type" value="Genomic_DNA"/>
</dbReference>
<dbReference type="OrthoDB" id="9955357at2"/>
<dbReference type="EMBL" id="BJUX01000011">
    <property type="protein sequence ID" value="GEK89151.1"/>
    <property type="molecule type" value="Genomic_DNA"/>
</dbReference>
<evidence type="ECO:0000313" key="2">
    <source>
        <dbReference type="EMBL" id="GEK89151.1"/>
    </source>
</evidence>
<keyword evidence="1" id="KW-0472">Membrane</keyword>
<feature type="transmembrane region" description="Helical" evidence="1">
    <location>
        <begin position="12"/>
        <end position="36"/>
    </location>
</feature>
<organism evidence="3 4">
    <name type="scientific">Alkalibacterium putridalgicola</name>
    <dbReference type="NCBI Taxonomy" id="426703"/>
    <lineage>
        <taxon>Bacteria</taxon>
        <taxon>Bacillati</taxon>
        <taxon>Bacillota</taxon>
        <taxon>Bacilli</taxon>
        <taxon>Lactobacillales</taxon>
        <taxon>Carnobacteriaceae</taxon>
        <taxon>Alkalibacterium</taxon>
    </lineage>
</organism>
<evidence type="ECO:0000256" key="1">
    <source>
        <dbReference type="SAM" id="Phobius"/>
    </source>
</evidence>